<dbReference type="EMBL" id="KN122654">
    <property type="protein sequence ID" value="KFO29051.1"/>
    <property type="molecule type" value="Genomic_DNA"/>
</dbReference>
<evidence type="ECO:0000313" key="2">
    <source>
        <dbReference type="EMBL" id="KFO29051.1"/>
    </source>
</evidence>
<reference evidence="2 3" key="1">
    <citation type="submission" date="2013-11" db="EMBL/GenBank/DDBJ databases">
        <title>The Damaraland mole rat (Fukomys damarensis) genome and evolution of African mole rats.</title>
        <authorList>
            <person name="Gladyshev V.N."/>
            <person name="Fang X."/>
        </authorList>
    </citation>
    <scope>NUCLEOTIDE SEQUENCE [LARGE SCALE GENOMIC DNA]</scope>
    <source>
        <tissue evidence="2">Liver</tissue>
    </source>
</reference>
<feature type="region of interest" description="Disordered" evidence="1">
    <location>
        <begin position="1"/>
        <end position="31"/>
    </location>
</feature>
<protein>
    <submittedName>
        <fullName evidence="2">Uncharacterized protein</fullName>
    </submittedName>
</protein>
<dbReference type="Proteomes" id="UP000028990">
    <property type="component" value="Unassembled WGS sequence"/>
</dbReference>
<sequence>MADTLPTACAKENCGGEPAAGQENDRDRGQAEACQIPSAVFSPDLLLLALSAILTHFLSGHTLSILELAFIATGGEEEEVEDAESEEQHDVQMVAKLPKSKHPW</sequence>
<dbReference type="AlphaFoldDB" id="A0A091E1V1"/>
<organism evidence="2 3">
    <name type="scientific">Fukomys damarensis</name>
    <name type="common">Damaraland mole rat</name>
    <name type="synonym">Cryptomys damarensis</name>
    <dbReference type="NCBI Taxonomy" id="885580"/>
    <lineage>
        <taxon>Eukaryota</taxon>
        <taxon>Metazoa</taxon>
        <taxon>Chordata</taxon>
        <taxon>Craniata</taxon>
        <taxon>Vertebrata</taxon>
        <taxon>Euteleostomi</taxon>
        <taxon>Mammalia</taxon>
        <taxon>Eutheria</taxon>
        <taxon>Euarchontoglires</taxon>
        <taxon>Glires</taxon>
        <taxon>Rodentia</taxon>
        <taxon>Hystricomorpha</taxon>
        <taxon>Bathyergidae</taxon>
        <taxon>Fukomys</taxon>
    </lineage>
</organism>
<proteinExistence type="predicted"/>
<keyword evidence="3" id="KW-1185">Reference proteome</keyword>
<evidence type="ECO:0000313" key="3">
    <source>
        <dbReference type="Proteomes" id="UP000028990"/>
    </source>
</evidence>
<name>A0A091E1V1_FUKDA</name>
<gene>
    <name evidence="2" type="ORF">H920_09573</name>
</gene>
<evidence type="ECO:0000256" key="1">
    <source>
        <dbReference type="SAM" id="MobiDB-lite"/>
    </source>
</evidence>
<accession>A0A091E1V1</accession>
<feature type="region of interest" description="Disordered" evidence="1">
    <location>
        <begin position="79"/>
        <end position="104"/>
    </location>
</feature>